<organism evidence="2 3">
    <name type="scientific">Erythranthe guttata</name>
    <name type="common">Yellow monkey flower</name>
    <name type="synonym">Mimulus guttatus</name>
    <dbReference type="NCBI Taxonomy" id="4155"/>
    <lineage>
        <taxon>Eukaryota</taxon>
        <taxon>Viridiplantae</taxon>
        <taxon>Streptophyta</taxon>
        <taxon>Embryophyta</taxon>
        <taxon>Tracheophyta</taxon>
        <taxon>Spermatophyta</taxon>
        <taxon>Magnoliopsida</taxon>
        <taxon>eudicotyledons</taxon>
        <taxon>Gunneridae</taxon>
        <taxon>Pentapetalae</taxon>
        <taxon>asterids</taxon>
        <taxon>lamiids</taxon>
        <taxon>Lamiales</taxon>
        <taxon>Phrymaceae</taxon>
        <taxon>Erythranthe</taxon>
    </lineage>
</organism>
<dbReference type="AlphaFoldDB" id="A0A022QVH1"/>
<dbReference type="InterPro" id="IPR040275">
    <property type="entry name" value="At5g39450-like"/>
</dbReference>
<protein>
    <recommendedName>
        <fullName evidence="1">F-box domain-containing protein</fullName>
    </recommendedName>
</protein>
<accession>A0A022QVH1</accession>
<reference evidence="2 3" key="1">
    <citation type="journal article" date="2013" name="Proc. Natl. Acad. Sci. U.S.A.">
        <title>Fine-scale variation in meiotic recombination in Mimulus inferred from population shotgun sequencing.</title>
        <authorList>
            <person name="Hellsten U."/>
            <person name="Wright K.M."/>
            <person name="Jenkins J."/>
            <person name="Shu S."/>
            <person name="Yuan Y."/>
            <person name="Wessler S.R."/>
            <person name="Schmutz J."/>
            <person name="Willis J.H."/>
            <person name="Rokhsar D.S."/>
        </authorList>
    </citation>
    <scope>NUCLEOTIDE SEQUENCE [LARGE SCALE GENOMIC DNA]</scope>
    <source>
        <strain evidence="3">cv. DUN x IM62</strain>
    </source>
</reference>
<dbReference type="InterPro" id="IPR036047">
    <property type="entry name" value="F-box-like_dom_sf"/>
</dbReference>
<evidence type="ECO:0000313" key="3">
    <source>
        <dbReference type="Proteomes" id="UP000030748"/>
    </source>
</evidence>
<dbReference type="EMBL" id="KI630960">
    <property type="protein sequence ID" value="EYU31559.1"/>
    <property type="molecule type" value="Genomic_DNA"/>
</dbReference>
<evidence type="ECO:0000259" key="1">
    <source>
        <dbReference type="PROSITE" id="PS50181"/>
    </source>
</evidence>
<dbReference type="SUPFAM" id="SSF81383">
    <property type="entry name" value="F-box domain"/>
    <property type="match status" value="1"/>
</dbReference>
<evidence type="ECO:0000313" key="2">
    <source>
        <dbReference type="EMBL" id="EYU31559.1"/>
    </source>
</evidence>
<dbReference type="InterPro" id="IPR001810">
    <property type="entry name" value="F-box_dom"/>
</dbReference>
<sequence length="520" mass="58921">MSSDLCGSRLFLALPDDILTIITSSFSPGDLCNLGLTCPGLDSFMSSHKVWLFQCDKLGLVPYTTLIEWRKGVFSYKALCRFLVNIQPMIGTWVHRNPELRHVVYVMPGFLSVVGCRIIPQEIGPLGLEDGPILWTPVFEILCNHVGSTSFFLHGKERGVDYVYPGLLKSVDRDCNVLLLEVEHRHQRGGGKLADLKNFTHEADNEVSSSQRIVGRKWTEKPFICLESDDRELLLEFVTSQVRDIVPDAANVLLFPRPRIDAVDSQQDFIVLHERRLLLLQMYERGNMNHDLKSDEGSPLNPTELGSSEISKSVDCTCNYPASQAAETKEFYSCKHWPYMYESLSAFYKFPIRAPKACDEEYAGLWGGTFGLPPSADKPGKPLFLIYISYEESEGKQQMIANKILDGKSRLSPFNGSTMFIVNIDEPSMTIFPWNTDQQSNPISVMQSFKGEGICYWSRHRYPSIEPGSLFVLENGLLVYLWEHAREVLTLKRLYLGELLKRGERLPSFPPVLNFAHLTS</sequence>
<dbReference type="Proteomes" id="UP000030748">
    <property type="component" value="Unassembled WGS sequence"/>
</dbReference>
<gene>
    <name evidence="2" type="ORF">MIMGU_mgv1a022263mg</name>
</gene>
<feature type="non-terminal residue" evidence="2">
    <location>
        <position position="520"/>
    </location>
</feature>
<dbReference type="eggNOG" id="ENOG502QTKH">
    <property type="taxonomic scope" value="Eukaryota"/>
</dbReference>
<dbReference type="PROSITE" id="PS50181">
    <property type="entry name" value="FBOX"/>
    <property type="match status" value="1"/>
</dbReference>
<name>A0A022QVH1_ERYGU</name>
<feature type="domain" description="F-box" evidence="1">
    <location>
        <begin position="8"/>
        <end position="54"/>
    </location>
</feature>
<dbReference type="PANTHER" id="PTHR31370">
    <property type="entry name" value="F-BOX PROTEIN FAMILY-LIKE"/>
    <property type="match status" value="1"/>
</dbReference>
<keyword evidence="3" id="KW-1185">Reference proteome</keyword>
<dbReference type="STRING" id="4155.A0A022QVH1"/>
<proteinExistence type="predicted"/>
<dbReference type="PANTHER" id="PTHR31370:SF2">
    <property type="entry name" value="OS08G0105100 PROTEIN"/>
    <property type="match status" value="1"/>
</dbReference>